<evidence type="ECO:0000313" key="3">
    <source>
        <dbReference type="EMBL" id="HGT98494.1"/>
    </source>
</evidence>
<reference evidence="3" key="1">
    <citation type="journal article" date="2020" name="mSystems">
        <title>Genome- and Community-Level Interaction Insights into Carbon Utilization and Element Cycling Functions of Hydrothermarchaeota in Hydrothermal Sediment.</title>
        <authorList>
            <person name="Zhou Z."/>
            <person name="Liu Y."/>
            <person name="Xu W."/>
            <person name="Pan J."/>
            <person name="Luo Z.H."/>
            <person name="Li M."/>
        </authorList>
    </citation>
    <scope>NUCLEOTIDE SEQUENCE [LARGE SCALE GENOMIC DNA]</scope>
    <source>
        <strain evidence="2">SpSt-629</strain>
        <strain evidence="3">SpSt-688</strain>
    </source>
</reference>
<dbReference type="Pfam" id="PF01850">
    <property type="entry name" value="PIN"/>
    <property type="match status" value="1"/>
</dbReference>
<dbReference type="InterPro" id="IPR002716">
    <property type="entry name" value="PIN_dom"/>
</dbReference>
<protein>
    <submittedName>
        <fullName evidence="3">PIN domain-containing protein</fullName>
    </submittedName>
</protein>
<dbReference type="InterPro" id="IPR029060">
    <property type="entry name" value="PIN-like_dom_sf"/>
</dbReference>
<dbReference type="EMBL" id="DTDH01000106">
    <property type="protein sequence ID" value="HGT98494.1"/>
    <property type="molecule type" value="Genomic_DNA"/>
</dbReference>
<name>A0A7J3MY81_9CREN</name>
<dbReference type="EMBL" id="DTAU01000143">
    <property type="protein sequence ID" value="HFQ79535.1"/>
    <property type="molecule type" value="Genomic_DNA"/>
</dbReference>
<dbReference type="AlphaFoldDB" id="A0A7J3MY81"/>
<proteinExistence type="predicted"/>
<evidence type="ECO:0000313" key="2">
    <source>
        <dbReference type="EMBL" id="HFQ79535.1"/>
    </source>
</evidence>
<organism evidence="3">
    <name type="scientific">Ignisphaera aggregans</name>
    <dbReference type="NCBI Taxonomy" id="334771"/>
    <lineage>
        <taxon>Archaea</taxon>
        <taxon>Thermoproteota</taxon>
        <taxon>Thermoprotei</taxon>
        <taxon>Desulfurococcales</taxon>
        <taxon>Desulfurococcaceae</taxon>
        <taxon>Ignisphaera</taxon>
    </lineage>
</organism>
<comment type="caution">
    <text evidence="3">The sequence shown here is derived from an EMBL/GenBank/DDBJ whole genome shotgun (WGS) entry which is preliminary data.</text>
</comment>
<sequence length="140" mass="16074">MVVIETDLVLALASKTDKRHLEAMNIVRNVKHLMLSPYTLVELEILIKSNKIKVILPDFYKALDQVIQFYSIGIIQVKPIHMVIAQKLRETYGLTHFDSLHASVAIAENDVLLSYNNVYSKIVELKYLHPTKLLKSNSYH</sequence>
<gene>
    <name evidence="2" type="ORF">ENT99_07570</name>
    <name evidence="3" type="ORF">ENU64_03605</name>
</gene>
<evidence type="ECO:0000259" key="1">
    <source>
        <dbReference type="Pfam" id="PF01850"/>
    </source>
</evidence>
<accession>A0A7J3MY81</accession>
<dbReference type="Gene3D" id="3.40.50.1010">
    <property type="entry name" value="5'-nuclease"/>
    <property type="match status" value="1"/>
</dbReference>
<dbReference type="SUPFAM" id="SSF88723">
    <property type="entry name" value="PIN domain-like"/>
    <property type="match status" value="1"/>
</dbReference>
<feature type="domain" description="PIN" evidence="1">
    <location>
        <begin position="2"/>
        <end position="122"/>
    </location>
</feature>